<keyword evidence="2" id="KW-1185">Reference proteome</keyword>
<proteinExistence type="predicted"/>
<gene>
    <name evidence="1" type="ORF">WMY93_004097</name>
</gene>
<dbReference type="EMBL" id="JBBPFD010000003">
    <property type="protein sequence ID" value="KAK7933201.1"/>
    <property type="molecule type" value="Genomic_DNA"/>
</dbReference>
<evidence type="ECO:0000313" key="1">
    <source>
        <dbReference type="EMBL" id="KAK7933201.1"/>
    </source>
</evidence>
<organism evidence="1 2">
    <name type="scientific">Mugilogobius chulae</name>
    <name type="common">yellowstripe goby</name>
    <dbReference type="NCBI Taxonomy" id="88201"/>
    <lineage>
        <taxon>Eukaryota</taxon>
        <taxon>Metazoa</taxon>
        <taxon>Chordata</taxon>
        <taxon>Craniata</taxon>
        <taxon>Vertebrata</taxon>
        <taxon>Euteleostomi</taxon>
        <taxon>Actinopterygii</taxon>
        <taxon>Neopterygii</taxon>
        <taxon>Teleostei</taxon>
        <taxon>Neoteleostei</taxon>
        <taxon>Acanthomorphata</taxon>
        <taxon>Gobiaria</taxon>
        <taxon>Gobiiformes</taxon>
        <taxon>Gobioidei</taxon>
        <taxon>Gobiidae</taxon>
        <taxon>Gobionellinae</taxon>
        <taxon>Mugilogobius</taxon>
    </lineage>
</organism>
<comment type="caution">
    <text evidence="1">The sequence shown here is derived from an EMBL/GenBank/DDBJ whole genome shotgun (WGS) entry which is preliminary data.</text>
</comment>
<evidence type="ECO:0000313" key="2">
    <source>
        <dbReference type="Proteomes" id="UP001460270"/>
    </source>
</evidence>
<sequence>MVCQIHLFLQEGGGARHVTPFTHATCRNAEVLSQTKPNATGASRRCNIGVSQCHRKHLLPLYSTTEKKFTPGHVFGFVYVVASEHSALIPRWRHRKR</sequence>
<accession>A0AAW0PXA4</accession>
<protein>
    <submittedName>
        <fullName evidence="1">Uncharacterized protein</fullName>
    </submittedName>
</protein>
<reference evidence="2" key="1">
    <citation type="submission" date="2024-04" db="EMBL/GenBank/DDBJ databases">
        <title>Salinicola lusitanus LLJ914,a marine bacterium isolated from the Okinawa Trough.</title>
        <authorList>
            <person name="Li J."/>
        </authorList>
    </citation>
    <scope>NUCLEOTIDE SEQUENCE [LARGE SCALE GENOMIC DNA]</scope>
</reference>
<dbReference type="Proteomes" id="UP001460270">
    <property type="component" value="Unassembled WGS sequence"/>
</dbReference>
<name>A0AAW0PXA4_9GOBI</name>
<dbReference type="AlphaFoldDB" id="A0AAW0PXA4"/>